<gene>
    <name evidence="1" type="ORF">RHSIM_Rhsim02G0072000</name>
</gene>
<dbReference type="PANTHER" id="PTHR34954:SF4">
    <property type="entry name" value="PROTEIN TRIGALACTOSYLDIACYLGLYCEROL 4, CHLOROPLASTIC"/>
    <property type="match status" value="1"/>
</dbReference>
<evidence type="ECO:0000313" key="1">
    <source>
        <dbReference type="EMBL" id="KAF7151307.1"/>
    </source>
</evidence>
<dbReference type="EMBL" id="WJXA01000002">
    <property type="protein sequence ID" value="KAF7151307.1"/>
    <property type="molecule type" value="Genomic_DNA"/>
</dbReference>
<protein>
    <recommendedName>
        <fullName evidence="3">Protein TRIGALACTOSYLDIACYLGLYCEROL 4, chloroplastic</fullName>
    </recommendedName>
</protein>
<evidence type="ECO:0008006" key="3">
    <source>
        <dbReference type="Google" id="ProtNLM"/>
    </source>
</evidence>
<dbReference type="AlphaFoldDB" id="A0A834HDS6"/>
<reference evidence="1" key="1">
    <citation type="submission" date="2019-11" db="EMBL/GenBank/DDBJ databases">
        <authorList>
            <person name="Liu Y."/>
            <person name="Hou J."/>
            <person name="Li T.-Q."/>
            <person name="Guan C.-H."/>
            <person name="Wu X."/>
            <person name="Wu H.-Z."/>
            <person name="Ling F."/>
            <person name="Zhang R."/>
            <person name="Shi X.-G."/>
            <person name="Ren J.-P."/>
            <person name="Chen E.-F."/>
            <person name="Sun J.-M."/>
        </authorList>
    </citation>
    <scope>NUCLEOTIDE SEQUENCE</scope>
    <source>
        <strain evidence="1">Adult_tree_wgs_1</strain>
        <tissue evidence="1">Leaves</tissue>
    </source>
</reference>
<sequence length="497" mass="55381">MKKLRWAMDGVFWDVDVSTPVTVDGVARPVPGFGLPLGMSRGARLSRPKQIDFFQRFMTMPFVPSYSAANGFSLHRVLSLPLGEHRFVTLLGQFNLQKFISSVKENGLTPSTESSWLKSIGRQFCEKSFYALNFCSELLITPDDTLLLSKEGYGDEKKARHKAVIHHKVRIPEHLNYNTYIVLEMYHTTLLDKYWILMPLQFLNHNLTVEAASPELFVDNSGTYWDVPFSMAIDLASVASDSGGSYHFCLNHNAGLPEQHGLQTTSGAPTTLLPGLSFKSAFSFKKNVDIWRSKAPKLKLVQPFDMLLSNPHITASGILGTVVTACIGNNLVKSQIEDKSLPFEGLSLHAPGVNSSIFTDLFGSISLSVQHGNFQRLFLDLTRVYARMDFPSGSKFFSGATQVAQDIYNSRQPSTEAIRTICPKATLSLQQQIVGPFSFRVDSGVSLDLKNNEWHVSVDDPVFAIEFALQVVGSAKAVAWCSPKQKEFMIELRFFET</sequence>
<organism evidence="1 2">
    <name type="scientific">Rhododendron simsii</name>
    <name type="common">Sims's rhododendron</name>
    <dbReference type="NCBI Taxonomy" id="118357"/>
    <lineage>
        <taxon>Eukaryota</taxon>
        <taxon>Viridiplantae</taxon>
        <taxon>Streptophyta</taxon>
        <taxon>Embryophyta</taxon>
        <taxon>Tracheophyta</taxon>
        <taxon>Spermatophyta</taxon>
        <taxon>Magnoliopsida</taxon>
        <taxon>eudicotyledons</taxon>
        <taxon>Gunneridae</taxon>
        <taxon>Pentapetalae</taxon>
        <taxon>asterids</taxon>
        <taxon>Ericales</taxon>
        <taxon>Ericaceae</taxon>
        <taxon>Ericoideae</taxon>
        <taxon>Rhodoreae</taxon>
        <taxon>Rhododendron</taxon>
    </lineage>
</organism>
<evidence type="ECO:0000313" key="2">
    <source>
        <dbReference type="Proteomes" id="UP000626092"/>
    </source>
</evidence>
<proteinExistence type="predicted"/>
<dbReference type="GO" id="GO:1990052">
    <property type="term" value="P:ER to chloroplast lipid transport"/>
    <property type="evidence" value="ECO:0007669"/>
    <property type="project" value="InterPro"/>
</dbReference>
<comment type="caution">
    <text evidence="1">The sequence shown here is derived from an EMBL/GenBank/DDBJ whole genome shotgun (WGS) entry which is preliminary data.</text>
</comment>
<accession>A0A834HDS6</accession>
<dbReference type="PANTHER" id="PTHR34954">
    <property type="entry name" value="EXPRESSED PROTEIN"/>
    <property type="match status" value="1"/>
</dbReference>
<dbReference type="GO" id="GO:0034196">
    <property type="term" value="P:acylglycerol transport"/>
    <property type="evidence" value="ECO:0007669"/>
    <property type="project" value="InterPro"/>
</dbReference>
<dbReference type="Proteomes" id="UP000626092">
    <property type="component" value="Unassembled WGS sequence"/>
</dbReference>
<dbReference type="InterPro" id="IPR044160">
    <property type="entry name" value="TGD4-like"/>
</dbReference>
<name>A0A834HDS6_RHOSS</name>
<dbReference type="GO" id="GO:0009941">
    <property type="term" value="C:chloroplast envelope"/>
    <property type="evidence" value="ECO:0007669"/>
    <property type="project" value="TreeGrafter"/>
</dbReference>
<keyword evidence="2" id="KW-1185">Reference proteome</keyword>
<dbReference type="OrthoDB" id="512148at2759"/>
<dbReference type="GO" id="GO:0070300">
    <property type="term" value="F:phosphatidic acid binding"/>
    <property type="evidence" value="ECO:0007669"/>
    <property type="project" value="InterPro"/>
</dbReference>